<organism evidence="1">
    <name type="scientific">marine sediment metagenome</name>
    <dbReference type="NCBI Taxonomy" id="412755"/>
    <lineage>
        <taxon>unclassified sequences</taxon>
        <taxon>metagenomes</taxon>
        <taxon>ecological metagenomes</taxon>
    </lineage>
</organism>
<protein>
    <submittedName>
        <fullName evidence="1">Uncharacterized protein</fullName>
    </submittedName>
</protein>
<comment type="caution">
    <text evidence="1">The sequence shown here is derived from an EMBL/GenBank/DDBJ whole genome shotgun (WGS) entry which is preliminary data.</text>
</comment>
<dbReference type="AlphaFoldDB" id="X1TLP0"/>
<reference evidence="1" key="1">
    <citation type="journal article" date="2014" name="Front. Microbiol.">
        <title>High frequency of phylogenetically diverse reductive dehalogenase-homologous genes in deep subseafloor sedimentary metagenomes.</title>
        <authorList>
            <person name="Kawai M."/>
            <person name="Futagami T."/>
            <person name="Toyoda A."/>
            <person name="Takaki Y."/>
            <person name="Nishi S."/>
            <person name="Hori S."/>
            <person name="Arai W."/>
            <person name="Tsubouchi T."/>
            <person name="Morono Y."/>
            <person name="Uchiyama I."/>
            <person name="Ito T."/>
            <person name="Fujiyama A."/>
            <person name="Inagaki F."/>
            <person name="Takami H."/>
        </authorList>
    </citation>
    <scope>NUCLEOTIDE SEQUENCE</scope>
    <source>
        <strain evidence="1">Expedition CK06-06</strain>
    </source>
</reference>
<proteinExistence type="predicted"/>
<gene>
    <name evidence="1" type="ORF">S12H4_50479</name>
</gene>
<feature type="non-terminal residue" evidence="1">
    <location>
        <position position="101"/>
    </location>
</feature>
<evidence type="ECO:0000313" key="1">
    <source>
        <dbReference type="EMBL" id="GAJ06258.1"/>
    </source>
</evidence>
<sequence>MIEVNQLHSYKEIFQNILNLRNGNRIQKLFRNPKKILKAKFLEIIANKLCKPLKTKGKTFWGEEMSLIVPDCISLSILRYGFFEEGLTKMILEYLKPGMVF</sequence>
<accession>X1TLP0</accession>
<name>X1TLP0_9ZZZZ</name>
<dbReference type="EMBL" id="BARW01031792">
    <property type="protein sequence ID" value="GAJ06258.1"/>
    <property type="molecule type" value="Genomic_DNA"/>
</dbReference>